<comment type="caution">
    <text evidence="2">The sequence shown here is derived from an EMBL/GenBank/DDBJ whole genome shotgun (WGS) entry which is preliminary data.</text>
</comment>
<gene>
    <name evidence="2" type="ORF">Tco_0802836</name>
</gene>
<dbReference type="Proteomes" id="UP001151760">
    <property type="component" value="Unassembled WGS sequence"/>
</dbReference>
<feature type="region of interest" description="Disordered" evidence="1">
    <location>
        <begin position="18"/>
        <end position="75"/>
    </location>
</feature>
<protein>
    <submittedName>
        <fullName evidence="2">Uncharacterized protein</fullName>
    </submittedName>
</protein>
<sequence>MNLKVLCLFVEIPLELSHNRKGNYSGSGRGSKETQKWGRKKERSRGQRKKKGEAMERIRRRDDRKGDEGMIEDSNSEFCLSKHSNALGLLGV</sequence>
<reference evidence="2" key="1">
    <citation type="journal article" date="2022" name="Int. J. Mol. Sci.">
        <title>Draft Genome of Tanacetum Coccineum: Genomic Comparison of Closely Related Tanacetum-Family Plants.</title>
        <authorList>
            <person name="Yamashiro T."/>
            <person name="Shiraishi A."/>
            <person name="Nakayama K."/>
            <person name="Satake H."/>
        </authorList>
    </citation>
    <scope>NUCLEOTIDE SEQUENCE</scope>
</reference>
<accession>A0ABQ5A435</accession>
<keyword evidence="3" id="KW-1185">Reference proteome</keyword>
<dbReference type="EMBL" id="BQNB010011842">
    <property type="protein sequence ID" value="GJS95868.1"/>
    <property type="molecule type" value="Genomic_DNA"/>
</dbReference>
<evidence type="ECO:0000313" key="2">
    <source>
        <dbReference type="EMBL" id="GJS95868.1"/>
    </source>
</evidence>
<name>A0ABQ5A435_9ASTR</name>
<feature type="compositionally biased region" description="Basic residues" evidence="1">
    <location>
        <begin position="37"/>
        <end position="51"/>
    </location>
</feature>
<evidence type="ECO:0000313" key="3">
    <source>
        <dbReference type="Proteomes" id="UP001151760"/>
    </source>
</evidence>
<organism evidence="2 3">
    <name type="scientific">Tanacetum coccineum</name>
    <dbReference type="NCBI Taxonomy" id="301880"/>
    <lineage>
        <taxon>Eukaryota</taxon>
        <taxon>Viridiplantae</taxon>
        <taxon>Streptophyta</taxon>
        <taxon>Embryophyta</taxon>
        <taxon>Tracheophyta</taxon>
        <taxon>Spermatophyta</taxon>
        <taxon>Magnoliopsida</taxon>
        <taxon>eudicotyledons</taxon>
        <taxon>Gunneridae</taxon>
        <taxon>Pentapetalae</taxon>
        <taxon>asterids</taxon>
        <taxon>campanulids</taxon>
        <taxon>Asterales</taxon>
        <taxon>Asteraceae</taxon>
        <taxon>Asteroideae</taxon>
        <taxon>Anthemideae</taxon>
        <taxon>Anthemidinae</taxon>
        <taxon>Tanacetum</taxon>
    </lineage>
</organism>
<evidence type="ECO:0000256" key="1">
    <source>
        <dbReference type="SAM" id="MobiDB-lite"/>
    </source>
</evidence>
<feature type="compositionally biased region" description="Basic and acidic residues" evidence="1">
    <location>
        <begin position="52"/>
        <end position="68"/>
    </location>
</feature>
<proteinExistence type="predicted"/>
<reference evidence="2" key="2">
    <citation type="submission" date="2022-01" db="EMBL/GenBank/DDBJ databases">
        <authorList>
            <person name="Yamashiro T."/>
            <person name="Shiraishi A."/>
            <person name="Satake H."/>
            <person name="Nakayama K."/>
        </authorList>
    </citation>
    <scope>NUCLEOTIDE SEQUENCE</scope>
</reference>